<proteinExistence type="predicted"/>
<reference evidence="1" key="1">
    <citation type="submission" date="2023-07" db="EMBL/GenBank/DDBJ databases">
        <title>Comparative genomics of wheat-associated soil bacteria to identify genetic determinants of phenazine resistance.</title>
        <authorList>
            <person name="Mouncey N."/>
        </authorList>
    </citation>
    <scope>NUCLEOTIDE SEQUENCE</scope>
    <source>
        <strain evidence="1">V4I22</strain>
    </source>
</reference>
<accession>A0AAW8FHC6</accession>
<evidence type="ECO:0000313" key="2">
    <source>
        <dbReference type="Proteomes" id="UP001234216"/>
    </source>
</evidence>
<evidence type="ECO:0008006" key="3">
    <source>
        <dbReference type="Google" id="ProtNLM"/>
    </source>
</evidence>
<name>A0AAW8FHC6_9ACTN</name>
<organism evidence="1 2">
    <name type="scientific">Streptomyces canus</name>
    <dbReference type="NCBI Taxonomy" id="58343"/>
    <lineage>
        <taxon>Bacteria</taxon>
        <taxon>Bacillati</taxon>
        <taxon>Actinomycetota</taxon>
        <taxon>Actinomycetes</taxon>
        <taxon>Kitasatosporales</taxon>
        <taxon>Streptomycetaceae</taxon>
        <taxon>Streptomyces</taxon>
        <taxon>Streptomyces aurantiacus group</taxon>
    </lineage>
</organism>
<dbReference type="AlphaFoldDB" id="A0AAW8FHC6"/>
<gene>
    <name evidence="1" type="ORF">QFZ22_005159</name>
</gene>
<dbReference type="Proteomes" id="UP001234216">
    <property type="component" value="Unassembled WGS sequence"/>
</dbReference>
<dbReference type="EMBL" id="JAUSZV010000005">
    <property type="protein sequence ID" value="MDQ0909174.1"/>
    <property type="molecule type" value="Genomic_DNA"/>
</dbReference>
<evidence type="ECO:0000313" key="1">
    <source>
        <dbReference type="EMBL" id="MDQ0909174.1"/>
    </source>
</evidence>
<comment type="caution">
    <text evidence="1">The sequence shown here is derived from an EMBL/GenBank/DDBJ whole genome shotgun (WGS) entry which is preliminary data.</text>
</comment>
<sequence length="129" mass="13182">MAPRVTPSAEVADAVSRGLVLPIAPDGGQRQCVERPVTDVRDTSLGPLPAWAWDQPGEPLTVAGPGAARAAVSPARLIERGDERLGVRAARSGPGAAANLHARVRRETGLSPSAYGRRCGAGAGEAVTT</sequence>
<protein>
    <recommendedName>
        <fullName evidence="3">HTH araC/xylS-type domain-containing protein</fullName>
    </recommendedName>
</protein>